<organism evidence="2 3">
    <name type="scientific">Shewanella chilikensis</name>
    <dbReference type="NCBI Taxonomy" id="558541"/>
    <lineage>
        <taxon>Bacteria</taxon>
        <taxon>Pseudomonadati</taxon>
        <taxon>Pseudomonadota</taxon>
        <taxon>Gammaproteobacteria</taxon>
        <taxon>Alteromonadales</taxon>
        <taxon>Shewanellaceae</taxon>
        <taxon>Shewanella</taxon>
    </lineage>
</organism>
<feature type="transmembrane region" description="Helical" evidence="1">
    <location>
        <begin position="12"/>
        <end position="32"/>
    </location>
</feature>
<feature type="transmembrane region" description="Helical" evidence="1">
    <location>
        <begin position="234"/>
        <end position="255"/>
    </location>
</feature>
<proteinExistence type="predicted"/>
<evidence type="ECO:0000256" key="1">
    <source>
        <dbReference type="SAM" id="Phobius"/>
    </source>
</evidence>
<accession>A0ABX5PM15</accession>
<feature type="transmembrane region" description="Helical" evidence="1">
    <location>
        <begin position="162"/>
        <end position="183"/>
    </location>
</feature>
<dbReference type="RefSeq" id="WP_101056095.1">
    <property type="nucleotide sequence ID" value="NZ_BMXX01000033.1"/>
</dbReference>
<feature type="transmembrane region" description="Helical" evidence="1">
    <location>
        <begin position="67"/>
        <end position="87"/>
    </location>
</feature>
<evidence type="ECO:0000313" key="2">
    <source>
        <dbReference type="EMBL" id="PYE57639.1"/>
    </source>
</evidence>
<feature type="transmembrane region" description="Helical" evidence="1">
    <location>
        <begin position="302"/>
        <end position="318"/>
    </location>
</feature>
<name>A0ABX5PM15_9GAMM</name>
<reference evidence="2 3" key="1">
    <citation type="submission" date="2018-06" db="EMBL/GenBank/DDBJ databases">
        <title>Genomic Encyclopedia of Type Strains, Phase III (KMG-III): the genomes of soil and plant-associated and newly described type strains.</title>
        <authorList>
            <person name="Whitman W."/>
        </authorList>
    </citation>
    <scope>NUCLEOTIDE SEQUENCE [LARGE SCALE GENOMIC DNA]</scope>
    <source>
        <strain evidence="2 3">JC5</strain>
    </source>
</reference>
<feature type="transmembrane region" description="Helical" evidence="1">
    <location>
        <begin position="276"/>
        <end position="296"/>
    </location>
</feature>
<comment type="caution">
    <text evidence="2">The sequence shown here is derived from an EMBL/GenBank/DDBJ whole genome shotgun (WGS) entry which is preliminary data.</text>
</comment>
<keyword evidence="1" id="KW-0812">Transmembrane</keyword>
<feature type="transmembrane region" description="Helical" evidence="1">
    <location>
        <begin position="120"/>
        <end position="142"/>
    </location>
</feature>
<dbReference type="EMBL" id="QJSY01000020">
    <property type="protein sequence ID" value="PYE57639.1"/>
    <property type="molecule type" value="Genomic_DNA"/>
</dbReference>
<evidence type="ECO:0000313" key="3">
    <source>
        <dbReference type="Proteomes" id="UP000247584"/>
    </source>
</evidence>
<keyword evidence="3" id="KW-1185">Reference proteome</keyword>
<feature type="transmembrane region" description="Helical" evidence="1">
    <location>
        <begin position="93"/>
        <end position="113"/>
    </location>
</feature>
<feature type="transmembrane region" description="Helical" evidence="1">
    <location>
        <begin position="327"/>
        <end position="345"/>
    </location>
</feature>
<feature type="transmembrane region" description="Helical" evidence="1">
    <location>
        <begin position="195"/>
        <end position="214"/>
    </location>
</feature>
<keyword evidence="1" id="KW-0472">Membrane</keyword>
<dbReference type="Proteomes" id="UP000247584">
    <property type="component" value="Unassembled WGS sequence"/>
</dbReference>
<sequence length="358" mass="41577">MKSTKDFSFGEMLNVILVTVLFLCLLIFSWGADYSFLIDPKYYFEAVSHSSDLENALKSGSRWSIDYGFILFSLAINQLFLFVNINSVSPDNYQLVSSAIVSVLLFIAYISILRFYDKKLVFISALMLVVNPSFVGALFNIWRQGFAEFFVLLFIAYYNVRLLRVPILFLACTFHFNTALPFVSSLFSKFFLKRLYISFFAYIIFTVLVCYYFEGLFEQYEVLDVYANTNSKLPWIRLLFCVGTFFFSLTIFLLFRVDKRDCCAVSSICIDDIFRVTFFCVALVLLLGFVFALVMPAASERVMHYYFVLFPIFNLLAYERCNSSGKVLLFLFSLSYLLINCFVVFNSQTWNNVKFLMI</sequence>
<protein>
    <recommendedName>
        <fullName evidence="4">EpsG family protein</fullName>
    </recommendedName>
</protein>
<evidence type="ECO:0008006" key="4">
    <source>
        <dbReference type="Google" id="ProtNLM"/>
    </source>
</evidence>
<keyword evidence="1" id="KW-1133">Transmembrane helix</keyword>
<gene>
    <name evidence="2" type="ORF">C8J23_12091</name>
</gene>